<organism evidence="2 3">
    <name type="scientific">Populus alba x Populus x berolinensis</name>
    <dbReference type="NCBI Taxonomy" id="444605"/>
    <lineage>
        <taxon>Eukaryota</taxon>
        <taxon>Viridiplantae</taxon>
        <taxon>Streptophyta</taxon>
        <taxon>Embryophyta</taxon>
        <taxon>Tracheophyta</taxon>
        <taxon>Spermatophyta</taxon>
        <taxon>Magnoliopsida</taxon>
        <taxon>eudicotyledons</taxon>
        <taxon>Gunneridae</taxon>
        <taxon>Pentapetalae</taxon>
        <taxon>rosids</taxon>
        <taxon>fabids</taxon>
        <taxon>Malpighiales</taxon>
        <taxon>Salicaceae</taxon>
        <taxon>Saliceae</taxon>
        <taxon>Populus</taxon>
    </lineage>
</organism>
<keyword evidence="1" id="KW-0472">Membrane</keyword>
<name>A0AAD6QTS4_9ROSI</name>
<accession>A0AAD6QTS4</accession>
<proteinExistence type="predicted"/>
<protein>
    <submittedName>
        <fullName evidence="2">Uncharacterized protein</fullName>
    </submittedName>
</protein>
<reference evidence="2" key="1">
    <citation type="journal article" date="2023" name="Mol. Ecol. Resour.">
        <title>Chromosome-level genome assembly of a triploid poplar Populus alba 'Berolinensis'.</title>
        <authorList>
            <person name="Chen S."/>
            <person name="Yu Y."/>
            <person name="Wang X."/>
            <person name="Wang S."/>
            <person name="Zhang T."/>
            <person name="Zhou Y."/>
            <person name="He R."/>
            <person name="Meng N."/>
            <person name="Wang Y."/>
            <person name="Liu W."/>
            <person name="Liu Z."/>
            <person name="Liu J."/>
            <person name="Guo Q."/>
            <person name="Huang H."/>
            <person name="Sederoff R.R."/>
            <person name="Wang G."/>
            <person name="Qu G."/>
            <person name="Chen S."/>
        </authorList>
    </citation>
    <scope>NUCLEOTIDE SEQUENCE</scope>
    <source>
        <strain evidence="2">SC-2020</strain>
    </source>
</reference>
<keyword evidence="1" id="KW-1133">Transmembrane helix</keyword>
<feature type="transmembrane region" description="Helical" evidence="1">
    <location>
        <begin position="31"/>
        <end position="52"/>
    </location>
</feature>
<gene>
    <name evidence="2" type="ORF">NC653_013018</name>
</gene>
<sequence length="111" mass="13349">MECRYCVMNKRLEFVYCRSKRSLGSYLARKTFIFFTLFKHFFMHQLICWLFYSSGLWEGEAKFRCVGRSDGDSETKEEIFLFNINIFSGVILLIKNHLSEVEYPQYKLLQL</sequence>
<dbReference type="Proteomes" id="UP001164929">
    <property type="component" value="Chromosome 5"/>
</dbReference>
<keyword evidence="3" id="KW-1185">Reference proteome</keyword>
<evidence type="ECO:0000313" key="2">
    <source>
        <dbReference type="EMBL" id="KAJ6996292.1"/>
    </source>
</evidence>
<dbReference type="AlphaFoldDB" id="A0AAD6QTS4"/>
<keyword evidence="1" id="KW-0812">Transmembrane</keyword>
<evidence type="ECO:0000256" key="1">
    <source>
        <dbReference type="SAM" id="Phobius"/>
    </source>
</evidence>
<evidence type="ECO:0000313" key="3">
    <source>
        <dbReference type="Proteomes" id="UP001164929"/>
    </source>
</evidence>
<comment type="caution">
    <text evidence="2">The sequence shown here is derived from an EMBL/GenBank/DDBJ whole genome shotgun (WGS) entry which is preliminary data.</text>
</comment>
<dbReference type="EMBL" id="JAQIZT010000005">
    <property type="protein sequence ID" value="KAJ6996292.1"/>
    <property type="molecule type" value="Genomic_DNA"/>
</dbReference>